<reference evidence="2" key="1">
    <citation type="journal article" date="2019" name="Int. J. Syst. Evol. Microbiol.">
        <title>The Global Catalogue of Microorganisms (GCM) 10K type strain sequencing project: providing services to taxonomists for standard genome sequencing and annotation.</title>
        <authorList>
            <consortium name="The Broad Institute Genomics Platform"/>
            <consortium name="The Broad Institute Genome Sequencing Center for Infectious Disease"/>
            <person name="Wu L."/>
            <person name="Ma J."/>
        </authorList>
    </citation>
    <scope>NUCLEOTIDE SEQUENCE [LARGE SCALE GENOMIC DNA]</scope>
    <source>
        <strain evidence="2">CGMCC 4.7177</strain>
    </source>
</reference>
<proteinExistence type="predicted"/>
<organism evidence="1 2">
    <name type="scientific">Streptomyces vulcanius</name>
    <dbReference type="NCBI Taxonomy" id="1441876"/>
    <lineage>
        <taxon>Bacteria</taxon>
        <taxon>Bacillati</taxon>
        <taxon>Actinomycetota</taxon>
        <taxon>Actinomycetes</taxon>
        <taxon>Kitasatosporales</taxon>
        <taxon>Streptomycetaceae</taxon>
        <taxon>Streptomyces</taxon>
    </lineage>
</organism>
<evidence type="ECO:0000313" key="2">
    <source>
        <dbReference type="Proteomes" id="UP001595839"/>
    </source>
</evidence>
<name>A0ABV9AFR5_9ACTN</name>
<comment type="caution">
    <text evidence="1">The sequence shown here is derived from an EMBL/GenBank/DDBJ whole genome shotgun (WGS) entry which is preliminary data.</text>
</comment>
<dbReference type="RefSeq" id="WP_361941991.1">
    <property type="nucleotide sequence ID" value="NZ_JBHSFK010000002.1"/>
</dbReference>
<evidence type="ECO:0000313" key="1">
    <source>
        <dbReference type="EMBL" id="MFC4498559.1"/>
    </source>
</evidence>
<accession>A0ABV9AFR5</accession>
<keyword evidence="2" id="KW-1185">Reference proteome</keyword>
<gene>
    <name evidence="1" type="ORF">ACFPIH_03305</name>
</gene>
<sequence>MRAALLVAGVSLIAVGLYMIFFGESASDAPAETPRIPAASIGPDGAEPAWTHVCLGTDDEPAGCKDI</sequence>
<protein>
    <recommendedName>
        <fullName evidence="3">Secreted protein</fullName>
    </recommendedName>
</protein>
<dbReference type="Proteomes" id="UP001595839">
    <property type="component" value="Unassembled WGS sequence"/>
</dbReference>
<evidence type="ECO:0008006" key="3">
    <source>
        <dbReference type="Google" id="ProtNLM"/>
    </source>
</evidence>
<dbReference type="EMBL" id="JBHSFK010000002">
    <property type="protein sequence ID" value="MFC4498559.1"/>
    <property type="molecule type" value="Genomic_DNA"/>
</dbReference>